<protein>
    <submittedName>
        <fullName evidence="3">Glycosyltransferase</fullName>
    </submittedName>
</protein>
<evidence type="ECO:0000313" key="4">
    <source>
        <dbReference type="Proteomes" id="UP001595937"/>
    </source>
</evidence>
<accession>A0ABW0FJG8</accession>
<sequence length="417" mass="44662">MRVLILTFGTRGDVDPYIALAARLCLEGHEAVVCAPEEFCPDVEACGAGFEPMGTEMLRLMRGSMAEMAGPADSIRLITRMTTAMRASLMEQWRAAQRVEPTLIVTHPKALGGIHIAQRLGIPVVASIPLPFLTPTSAFPVPFISRSLTGPVNRASYHLTRFSAIAYGGMINTFRRQELGLGTMSRFSDYLHTADGSRVPVLYGFSEHVVPVPADYPGTAHVTGYWHRSGSEWTPPVHLAEFLDSDDPTIYIGFGSMGFGKRAAERGRLIAEAVDRAGVRAVVATGWGGVDPQETSPQILTLDEAPHDLLFPRVSAVVHHGGAGTTAAGLRAGRPTLVAPVLGDQAFWGQRVAALGAGPEPVALRKLTVPVLADRLRQLVVDPQFSRQAAAVADRLRQEDGTGTAVRVLENIAAGHS</sequence>
<dbReference type="PANTHER" id="PTHR48050">
    <property type="entry name" value="STEROL 3-BETA-GLUCOSYLTRANSFERASE"/>
    <property type="match status" value="1"/>
</dbReference>
<dbReference type="EMBL" id="JBHSLN010000073">
    <property type="protein sequence ID" value="MFC5298540.1"/>
    <property type="molecule type" value="Genomic_DNA"/>
</dbReference>
<name>A0ABW0FJG8_9MICO</name>
<dbReference type="Proteomes" id="UP001595937">
    <property type="component" value="Unassembled WGS sequence"/>
</dbReference>
<dbReference type="Pfam" id="PF03033">
    <property type="entry name" value="Glyco_transf_28"/>
    <property type="match status" value="1"/>
</dbReference>
<evidence type="ECO:0000259" key="1">
    <source>
        <dbReference type="Pfam" id="PF03033"/>
    </source>
</evidence>
<keyword evidence="4" id="KW-1185">Reference proteome</keyword>
<dbReference type="InterPro" id="IPR002213">
    <property type="entry name" value="UDP_glucos_trans"/>
</dbReference>
<dbReference type="InterPro" id="IPR010610">
    <property type="entry name" value="EryCIII-like_C"/>
</dbReference>
<proteinExistence type="predicted"/>
<dbReference type="Pfam" id="PF06722">
    <property type="entry name" value="EryCIII-like_C"/>
    <property type="match status" value="1"/>
</dbReference>
<dbReference type="GeneID" id="303299252"/>
<dbReference type="InterPro" id="IPR004276">
    <property type="entry name" value="GlycoTrans_28_N"/>
</dbReference>
<evidence type="ECO:0000313" key="3">
    <source>
        <dbReference type="EMBL" id="MFC5298540.1"/>
    </source>
</evidence>
<feature type="domain" description="Erythromycin biosynthesis protein CIII-like C-terminal" evidence="2">
    <location>
        <begin position="298"/>
        <end position="395"/>
    </location>
</feature>
<reference evidence="4" key="1">
    <citation type="journal article" date="2019" name="Int. J. Syst. Evol. Microbiol.">
        <title>The Global Catalogue of Microorganisms (GCM) 10K type strain sequencing project: providing services to taxonomists for standard genome sequencing and annotation.</title>
        <authorList>
            <consortium name="The Broad Institute Genomics Platform"/>
            <consortium name="The Broad Institute Genome Sequencing Center for Infectious Disease"/>
            <person name="Wu L."/>
            <person name="Ma J."/>
        </authorList>
    </citation>
    <scope>NUCLEOTIDE SEQUENCE [LARGE SCALE GENOMIC DNA]</scope>
    <source>
        <strain evidence="4">CGMCC 1.16455</strain>
    </source>
</reference>
<dbReference type="PANTHER" id="PTHR48050:SF13">
    <property type="entry name" value="STEROL 3-BETA-GLUCOSYLTRANSFERASE UGT80A2"/>
    <property type="match status" value="1"/>
</dbReference>
<dbReference type="SUPFAM" id="SSF53756">
    <property type="entry name" value="UDP-Glycosyltransferase/glycogen phosphorylase"/>
    <property type="match status" value="1"/>
</dbReference>
<organism evidence="3 4">
    <name type="scientific">Brachybacterium tyrofermentans</name>
    <dbReference type="NCBI Taxonomy" id="47848"/>
    <lineage>
        <taxon>Bacteria</taxon>
        <taxon>Bacillati</taxon>
        <taxon>Actinomycetota</taxon>
        <taxon>Actinomycetes</taxon>
        <taxon>Micrococcales</taxon>
        <taxon>Dermabacteraceae</taxon>
        <taxon>Brachybacterium</taxon>
    </lineage>
</organism>
<feature type="domain" description="Glycosyltransferase family 28 N-terminal" evidence="1">
    <location>
        <begin position="3"/>
        <end position="131"/>
    </location>
</feature>
<dbReference type="InterPro" id="IPR050426">
    <property type="entry name" value="Glycosyltransferase_28"/>
</dbReference>
<dbReference type="Gene3D" id="3.40.50.2000">
    <property type="entry name" value="Glycogen Phosphorylase B"/>
    <property type="match status" value="2"/>
</dbReference>
<dbReference type="RefSeq" id="WP_343926478.1">
    <property type="nucleotide sequence ID" value="NZ_BAAAIR010000101.1"/>
</dbReference>
<evidence type="ECO:0000259" key="2">
    <source>
        <dbReference type="Pfam" id="PF06722"/>
    </source>
</evidence>
<gene>
    <name evidence="3" type="ORF">ACFPK8_13575</name>
</gene>
<comment type="caution">
    <text evidence="3">The sequence shown here is derived from an EMBL/GenBank/DDBJ whole genome shotgun (WGS) entry which is preliminary data.</text>
</comment>
<dbReference type="CDD" id="cd03784">
    <property type="entry name" value="GT1_Gtf-like"/>
    <property type="match status" value="1"/>
</dbReference>